<protein>
    <submittedName>
        <fullName evidence="1">Uncharacterized protein</fullName>
    </submittedName>
</protein>
<dbReference type="RefSeq" id="WP_067062143.1">
    <property type="nucleotide sequence ID" value="NZ_CP014699.1"/>
</dbReference>
<dbReference type="KEGG" id="spat:A0O21_04860"/>
<reference evidence="2" key="2">
    <citation type="submission" date="2016-03" db="EMBL/GenBank/DDBJ databases">
        <title>Streptococcus antelopensis sp. nov., isolated from the feces of the Tibetan antelope (Pantholops hodgsonii) in Hoh Xil National Nature Reserve, Qinghai, China.</title>
        <authorList>
            <person name="Bai X."/>
        </authorList>
    </citation>
    <scope>NUCLEOTIDE SEQUENCE [LARGE SCALE GENOMIC DNA]</scope>
    <source>
        <strain evidence="2">TA 26</strain>
    </source>
</reference>
<evidence type="ECO:0000313" key="2">
    <source>
        <dbReference type="Proteomes" id="UP000077317"/>
    </source>
</evidence>
<dbReference type="EMBL" id="CP014699">
    <property type="protein sequence ID" value="AND79408.1"/>
    <property type="molecule type" value="Genomic_DNA"/>
</dbReference>
<keyword evidence="2" id="KW-1185">Reference proteome</keyword>
<dbReference type="OrthoDB" id="2236957at2"/>
<sequence>MITEEQTRWLVDKVYWVEEARDDVDYHPKEDKTYFFSRDKEELGQFKVLKVKDDTDNGMQAMAVAPIVDGEPDTPQIVIAYAGTLLIRVIHF</sequence>
<dbReference type="Proteomes" id="UP000077317">
    <property type="component" value="Chromosome"/>
</dbReference>
<reference evidence="1 2" key="1">
    <citation type="journal article" date="2016" name="Int. J. Syst. Evol. Microbiol.">
        <title>Streptococcuspantholopis sp. nov., isolated from faeces of the Tibetan antelope (Pantholops hodgsonii).</title>
        <authorList>
            <person name="Bai X."/>
            <person name="Xiong Y."/>
            <person name="Lu S."/>
            <person name="Jin D."/>
            <person name="Lai X."/>
            <person name="Yang J."/>
            <person name="Niu L."/>
            <person name="Hu S."/>
            <person name="Meng X."/>
            <person name="Pu J."/>
            <person name="Ye C."/>
            <person name="Xu J."/>
        </authorList>
    </citation>
    <scope>NUCLEOTIDE SEQUENCE [LARGE SCALE GENOMIC DNA]</scope>
    <source>
        <strain evidence="1 2">TA 26</strain>
    </source>
</reference>
<accession>A0A172Q7G6</accession>
<dbReference type="STRING" id="1811193.A0O21_04860"/>
<dbReference type="AlphaFoldDB" id="A0A172Q7G6"/>
<organism evidence="1 2">
    <name type="scientific">Streptococcus pantholopis</name>
    <dbReference type="NCBI Taxonomy" id="1811193"/>
    <lineage>
        <taxon>Bacteria</taxon>
        <taxon>Bacillati</taxon>
        <taxon>Bacillota</taxon>
        <taxon>Bacilli</taxon>
        <taxon>Lactobacillales</taxon>
        <taxon>Streptococcaceae</taxon>
        <taxon>Streptococcus</taxon>
    </lineage>
</organism>
<name>A0A172Q7G6_9STRE</name>
<gene>
    <name evidence="1" type="ORF">A0O21_04860</name>
</gene>
<proteinExistence type="predicted"/>
<evidence type="ECO:0000313" key="1">
    <source>
        <dbReference type="EMBL" id="AND79408.1"/>
    </source>
</evidence>